<dbReference type="EMBL" id="HBEA01001672">
    <property type="protein sequence ID" value="CAD8251751.1"/>
    <property type="molecule type" value="Transcribed_RNA"/>
</dbReference>
<feature type="repeat" description="ANK" evidence="3">
    <location>
        <begin position="57"/>
        <end position="89"/>
    </location>
</feature>
<dbReference type="PANTHER" id="PTHR24166">
    <property type="entry name" value="ROLLING PEBBLES, ISOFORM B"/>
    <property type="match status" value="1"/>
</dbReference>
<keyword evidence="1" id="KW-0677">Repeat</keyword>
<dbReference type="SMART" id="SM00248">
    <property type="entry name" value="ANK"/>
    <property type="match status" value="3"/>
</dbReference>
<organism evidence="5">
    <name type="scientific">Pinguiococcus pyrenoidosus</name>
    <dbReference type="NCBI Taxonomy" id="172671"/>
    <lineage>
        <taxon>Eukaryota</taxon>
        <taxon>Sar</taxon>
        <taxon>Stramenopiles</taxon>
        <taxon>Ochrophyta</taxon>
        <taxon>Pinguiophyceae</taxon>
        <taxon>Pinguiochrysidales</taxon>
        <taxon>Pinguiochrysidaceae</taxon>
        <taxon>Pinguiococcus</taxon>
    </lineage>
</organism>
<dbReference type="Gene3D" id="1.25.40.20">
    <property type="entry name" value="Ankyrin repeat-containing domain"/>
    <property type="match status" value="1"/>
</dbReference>
<dbReference type="PRINTS" id="PR01415">
    <property type="entry name" value="ANKYRIN"/>
</dbReference>
<evidence type="ECO:0000256" key="2">
    <source>
        <dbReference type="ARBA" id="ARBA00023043"/>
    </source>
</evidence>
<evidence type="ECO:0000313" key="5">
    <source>
        <dbReference type="EMBL" id="CAD8251751.1"/>
    </source>
</evidence>
<sequence>MRIALLLGLSLLRNGIFVRGQTTPLHLAAMENDVETATRLLRESPEIVHVLDVEDGSWVAPLYTAAEHGSLDVVRLLLANGADVDSETEDRSTPLMAACNYGDQGMALEIAKVLVEAGAHPTRRNKMRYNARKIAAERGYTKLYRYLRSLDVPPEHQRKAAAAGGATEDL</sequence>
<feature type="chain" id="PRO_5031192484" description="Ankyrin repeat domain-containing protein" evidence="4">
    <location>
        <begin position="21"/>
        <end position="170"/>
    </location>
</feature>
<dbReference type="PROSITE" id="PS50088">
    <property type="entry name" value="ANK_REPEAT"/>
    <property type="match status" value="2"/>
</dbReference>
<reference evidence="5" key="1">
    <citation type="submission" date="2021-01" db="EMBL/GenBank/DDBJ databases">
        <authorList>
            <person name="Corre E."/>
            <person name="Pelletier E."/>
            <person name="Niang G."/>
            <person name="Scheremetjew M."/>
            <person name="Finn R."/>
            <person name="Kale V."/>
            <person name="Holt S."/>
            <person name="Cochrane G."/>
            <person name="Meng A."/>
            <person name="Brown T."/>
            <person name="Cohen L."/>
        </authorList>
    </citation>
    <scope>NUCLEOTIDE SEQUENCE</scope>
    <source>
        <strain evidence="5">CCMP2078</strain>
    </source>
</reference>
<dbReference type="PROSITE" id="PS50297">
    <property type="entry name" value="ANK_REP_REGION"/>
    <property type="match status" value="1"/>
</dbReference>
<dbReference type="InterPro" id="IPR036770">
    <property type="entry name" value="Ankyrin_rpt-contain_sf"/>
</dbReference>
<dbReference type="InterPro" id="IPR002110">
    <property type="entry name" value="Ankyrin_rpt"/>
</dbReference>
<proteinExistence type="predicted"/>
<dbReference type="SUPFAM" id="SSF48403">
    <property type="entry name" value="Ankyrin repeat"/>
    <property type="match status" value="1"/>
</dbReference>
<dbReference type="PANTHER" id="PTHR24166:SF48">
    <property type="entry name" value="PROTEIN VAPYRIN"/>
    <property type="match status" value="1"/>
</dbReference>
<accession>A0A7R9Y972</accession>
<evidence type="ECO:0000256" key="1">
    <source>
        <dbReference type="ARBA" id="ARBA00022737"/>
    </source>
</evidence>
<keyword evidence="2 3" id="KW-0040">ANK repeat</keyword>
<dbReference type="AlphaFoldDB" id="A0A7R9Y972"/>
<name>A0A7R9Y972_9STRA</name>
<protein>
    <recommendedName>
        <fullName evidence="6">Ankyrin repeat domain-containing protein</fullName>
    </recommendedName>
</protein>
<dbReference type="InterPro" id="IPR050889">
    <property type="entry name" value="Dendritic_Spine_Reg/Scaffold"/>
</dbReference>
<dbReference type="Pfam" id="PF12796">
    <property type="entry name" value="Ank_2"/>
    <property type="match status" value="1"/>
</dbReference>
<feature type="repeat" description="ANK" evidence="3">
    <location>
        <begin position="90"/>
        <end position="126"/>
    </location>
</feature>
<evidence type="ECO:0008006" key="6">
    <source>
        <dbReference type="Google" id="ProtNLM"/>
    </source>
</evidence>
<gene>
    <name evidence="5" type="ORF">PPYR1160_LOCUS1242</name>
</gene>
<evidence type="ECO:0000256" key="4">
    <source>
        <dbReference type="SAM" id="SignalP"/>
    </source>
</evidence>
<dbReference type="Pfam" id="PF00023">
    <property type="entry name" value="Ank"/>
    <property type="match status" value="1"/>
</dbReference>
<evidence type="ECO:0000256" key="3">
    <source>
        <dbReference type="PROSITE-ProRule" id="PRU00023"/>
    </source>
</evidence>
<keyword evidence="4" id="KW-0732">Signal</keyword>
<feature type="signal peptide" evidence="4">
    <location>
        <begin position="1"/>
        <end position="20"/>
    </location>
</feature>